<accession>A0A918FR33</accession>
<dbReference type="AlphaFoldDB" id="A0A918FR33"/>
<name>A0A918FR33_9ACTN</name>
<reference evidence="1" key="2">
    <citation type="submission" date="2020-09" db="EMBL/GenBank/DDBJ databases">
        <authorList>
            <person name="Sun Q."/>
            <person name="Ohkuma M."/>
        </authorList>
    </citation>
    <scope>NUCLEOTIDE SEQUENCE</scope>
    <source>
        <strain evidence="1">JCM 4386</strain>
    </source>
</reference>
<dbReference type="EMBL" id="BMTL01000002">
    <property type="protein sequence ID" value="GGR70448.1"/>
    <property type="molecule type" value="Genomic_DNA"/>
</dbReference>
<evidence type="ECO:0000313" key="2">
    <source>
        <dbReference type="Proteomes" id="UP000606194"/>
    </source>
</evidence>
<evidence type="ECO:0000313" key="1">
    <source>
        <dbReference type="EMBL" id="GGR70448.1"/>
    </source>
</evidence>
<sequence>MFAANPRRPARFRHARVTQEDTAAALRKVFVGGAGLPAGARACGDPVHVLPVVYHLLWCRQPAVGLESSPLSASAWVTPVRVAQEGGGDGDASAAAVGG</sequence>
<proteinExistence type="predicted"/>
<organism evidence="1 2">
    <name type="scientific">Streptomyces humidus</name>
    <dbReference type="NCBI Taxonomy" id="52259"/>
    <lineage>
        <taxon>Bacteria</taxon>
        <taxon>Bacillati</taxon>
        <taxon>Actinomycetota</taxon>
        <taxon>Actinomycetes</taxon>
        <taxon>Kitasatosporales</taxon>
        <taxon>Streptomycetaceae</taxon>
        <taxon>Streptomyces</taxon>
    </lineage>
</organism>
<keyword evidence="2" id="KW-1185">Reference proteome</keyword>
<comment type="caution">
    <text evidence="1">The sequence shown here is derived from an EMBL/GenBank/DDBJ whole genome shotgun (WGS) entry which is preliminary data.</text>
</comment>
<gene>
    <name evidence="1" type="ORF">GCM10010269_06710</name>
</gene>
<protein>
    <submittedName>
        <fullName evidence="1">Uncharacterized protein</fullName>
    </submittedName>
</protein>
<dbReference type="Proteomes" id="UP000606194">
    <property type="component" value="Unassembled WGS sequence"/>
</dbReference>
<reference evidence="1" key="1">
    <citation type="journal article" date="2014" name="Int. J. Syst. Evol. Microbiol.">
        <title>Complete genome sequence of Corynebacterium casei LMG S-19264T (=DSM 44701T), isolated from a smear-ripened cheese.</title>
        <authorList>
            <consortium name="US DOE Joint Genome Institute (JGI-PGF)"/>
            <person name="Walter F."/>
            <person name="Albersmeier A."/>
            <person name="Kalinowski J."/>
            <person name="Ruckert C."/>
        </authorList>
    </citation>
    <scope>NUCLEOTIDE SEQUENCE</scope>
    <source>
        <strain evidence="1">JCM 4386</strain>
    </source>
</reference>